<feature type="transmembrane region" description="Helical" evidence="10">
    <location>
        <begin position="361"/>
        <end position="379"/>
    </location>
</feature>
<proteinExistence type="inferred from homology"/>
<feature type="transmembrane region" description="Helical" evidence="10">
    <location>
        <begin position="391"/>
        <end position="409"/>
    </location>
</feature>
<evidence type="ECO:0000256" key="5">
    <source>
        <dbReference type="ARBA" id="ARBA00023065"/>
    </source>
</evidence>
<dbReference type="PANTHER" id="PTHR11003:SF322">
    <property type="entry name" value="POTASSIUM CHANNEL DOMAIN-CONTAINING PROTEIN"/>
    <property type="match status" value="1"/>
</dbReference>
<accession>A0A915J2C5</accession>
<dbReference type="SUPFAM" id="SSF81324">
    <property type="entry name" value="Voltage-gated potassium channels"/>
    <property type="match status" value="2"/>
</dbReference>
<dbReference type="PRINTS" id="PR01333">
    <property type="entry name" value="2POREKCHANEL"/>
</dbReference>
<keyword evidence="2 8" id="KW-0813">Transport</keyword>
<dbReference type="Gene3D" id="1.10.287.70">
    <property type="match status" value="1"/>
</dbReference>
<comment type="similarity">
    <text evidence="8">Belongs to the two pore domain potassium channel (TC 1.A.1.8) family.</text>
</comment>
<keyword evidence="4 10" id="KW-1133">Transmembrane helix</keyword>
<evidence type="ECO:0000256" key="8">
    <source>
        <dbReference type="RuleBase" id="RU003857"/>
    </source>
</evidence>
<comment type="subcellular location">
    <subcellularLocation>
        <location evidence="1">Membrane</location>
        <topology evidence="1">Multi-pass membrane protein</topology>
    </subcellularLocation>
</comment>
<feature type="domain" description="Potassium channel" evidence="11">
    <location>
        <begin position="359"/>
        <end position="416"/>
    </location>
</feature>
<feature type="compositionally biased region" description="Acidic residues" evidence="9">
    <location>
        <begin position="494"/>
        <end position="505"/>
    </location>
</feature>
<name>A0A915J2C5_ROMCU</name>
<keyword evidence="6 10" id="KW-0472">Membrane</keyword>
<feature type="region of interest" description="Disordered" evidence="9">
    <location>
        <begin position="219"/>
        <end position="245"/>
    </location>
</feature>
<feature type="region of interest" description="Disordered" evidence="9">
    <location>
        <begin position="490"/>
        <end position="509"/>
    </location>
</feature>
<dbReference type="GO" id="GO:0005886">
    <property type="term" value="C:plasma membrane"/>
    <property type="evidence" value="ECO:0007669"/>
    <property type="project" value="TreeGrafter"/>
</dbReference>
<organism evidence="12 13">
    <name type="scientific">Romanomermis culicivorax</name>
    <name type="common">Nematode worm</name>
    <dbReference type="NCBI Taxonomy" id="13658"/>
    <lineage>
        <taxon>Eukaryota</taxon>
        <taxon>Metazoa</taxon>
        <taxon>Ecdysozoa</taxon>
        <taxon>Nematoda</taxon>
        <taxon>Enoplea</taxon>
        <taxon>Dorylaimia</taxon>
        <taxon>Mermithida</taxon>
        <taxon>Mermithoidea</taxon>
        <taxon>Mermithidae</taxon>
        <taxon>Romanomermis</taxon>
    </lineage>
</organism>
<evidence type="ECO:0000256" key="10">
    <source>
        <dbReference type="SAM" id="Phobius"/>
    </source>
</evidence>
<evidence type="ECO:0000313" key="12">
    <source>
        <dbReference type="Proteomes" id="UP000887565"/>
    </source>
</evidence>
<dbReference type="WBParaSite" id="nRc.2.0.1.t20028-RA">
    <property type="protein sequence ID" value="nRc.2.0.1.t20028-RA"/>
    <property type="gene ID" value="nRc.2.0.1.g20028"/>
</dbReference>
<dbReference type="GO" id="GO:0022841">
    <property type="term" value="F:potassium ion leak channel activity"/>
    <property type="evidence" value="ECO:0007669"/>
    <property type="project" value="TreeGrafter"/>
</dbReference>
<evidence type="ECO:0000256" key="9">
    <source>
        <dbReference type="SAM" id="MobiDB-lite"/>
    </source>
</evidence>
<dbReference type="GO" id="GO:0015271">
    <property type="term" value="F:outward rectifier potassium channel activity"/>
    <property type="evidence" value="ECO:0007669"/>
    <property type="project" value="TreeGrafter"/>
</dbReference>
<dbReference type="PANTHER" id="PTHR11003">
    <property type="entry name" value="POTASSIUM CHANNEL, SUBFAMILY K"/>
    <property type="match status" value="1"/>
</dbReference>
<evidence type="ECO:0000259" key="11">
    <source>
        <dbReference type="Pfam" id="PF07885"/>
    </source>
</evidence>
<keyword evidence="12" id="KW-1185">Reference proteome</keyword>
<reference evidence="13" key="1">
    <citation type="submission" date="2022-11" db="UniProtKB">
        <authorList>
            <consortium name="WormBaseParasite"/>
        </authorList>
    </citation>
    <scope>IDENTIFICATION</scope>
</reference>
<evidence type="ECO:0000256" key="6">
    <source>
        <dbReference type="ARBA" id="ARBA00023136"/>
    </source>
</evidence>
<feature type="domain" description="Potassium channel" evidence="11">
    <location>
        <begin position="532"/>
        <end position="598"/>
    </location>
</feature>
<feature type="transmembrane region" description="Helical" evidence="10">
    <location>
        <begin position="521"/>
        <end position="543"/>
    </location>
</feature>
<evidence type="ECO:0000256" key="2">
    <source>
        <dbReference type="ARBA" id="ARBA00022448"/>
    </source>
</evidence>
<dbReference type="GO" id="GO:0030322">
    <property type="term" value="P:stabilization of membrane potential"/>
    <property type="evidence" value="ECO:0007669"/>
    <property type="project" value="TreeGrafter"/>
</dbReference>
<protein>
    <submittedName>
        <fullName evidence="13">Potassium channel domain-containing protein</fullName>
    </submittedName>
</protein>
<dbReference type="AlphaFoldDB" id="A0A915J2C5"/>
<feature type="transmembrane region" description="Helical" evidence="10">
    <location>
        <begin position="259"/>
        <end position="280"/>
    </location>
</feature>
<evidence type="ECO:0000256" key="7">
    <source>
        <dbReference type="ARBA" id="ARBA00023303"/>
    </source>
</evidence>
<keyword evidence="3 8" id="KW-0812">Transmembrane</keyword>
<feature type="transmembrane region" description="Helical" evidence="10">
    <location>
        <begin position="550"/>
        <end position="569"/>
    </location>
</feature>
<keyword evidence="5 8" id="KW-0406">Ion transport</keyword>
<feature type="transmembrane region" description="Helical" evidence="10">
    <location>
        <begin position="575"/>
        <end position="599"/>
    </location>
</feature>
<dbReference type="Pfam" id="PF07885">
    <property type="entry name" value="Ion_trans_2"/>
    <property type="match status" value="2"/>
</dbReference>
<dbReference type="Proteomes" id="UP000887565">
    <property type="component" value="Unplaced"/>
</dbReference>
<keyword evidence="7 8" id="KW-0407">Ion channel</keyword>
<evidence type="ECO:0000256" key="3">
    <source>
        <dbReference type="ARBA" id="ARBA00022692"/>
    </source>
</evidence>
<evidence type="ECO:0000313" key="13">
    <source>
        <dbReference type="WBParaSite" id="nRc.2.0.1.t20028-RA"/>
    </source>
</evidence>
<dbReference type="InterPro" id="IPR003280">
    <property type="entry name" value="2pore_dom_K_chnl"/>
</dbReference>
<dbReference type="InterPro" id="IPR013099">
    <property type="entry name" value="K_chnl_dom"/>
</dbReference>
<evidence type="ECO:0000256" key="1">
    <source>
        <dbReference type="ARBA" id="ARBA00004141"/>
    </source>
</evidence>
<evidence type="ECO:0000256" key="4">
    <source>
        <dbReference type="ARBA" id="ARBA00022989"/>
    </source>
</evidence>
<sequence length="670" mass="73979">MIFTPSFRRKTIKGSTTLGLLQMGNIVGVPGAGWHIVASNLHPRYSKNPPKNVEALCEACMGSKLNIQLIRRTQAILLTLLLDQRLFASDIYSHEASERQLLKRNPIIQWPEAPETTEMLQLGPKLPQVAQWAVTLTATVNLIKKGGHTPDELPGKANQLSQSTAKWEQLQQVLSIDQQQKLLSSGSGLATAGGQFNEQQIADDSAHLLMGGGGGQMGVGDGADQFNGQTVGLDGLPEGDDGQENKDCGFNPMKILKIAVPHVILISVLLSYLAAGAVILQKLENGTETAERYQKLVKLDNLFNWLINETWSLKKSPKFSDDHEHSYLEWHSDVYERLRNISDFVNGPGVSKDKMPLKTTWTFETAILYTLTVLTACGYSHIDPVTDEGRIFAVGYALLGIPLMFITAADIGKFLSETFTKLVQLTGEFCSRMKRKYRRLKRKKLRSFGNGCNASLRKKPSIFSATTTAATDNNNIASAVENAVTTAAPPDADASAETDDEDDENNNGSKWVMEEHMGENLWFPIGAYFSLMCLYCTIGAFLFKRYEAYGFVRAFHFAFNTVVTVGLGDIVVSDTLYLCIIVAYVIIGLAVVTMCVDLASSHLQTYFQRIHYFGRARAHFLGMSEDIKEMVGLLAALRNKKGGGKVTWNDIKALMDAEAVLFCKHNIQNE</sequence>